<evidence type="ECO:0000313" key="2">
    <source>
        <dbReference type="Proteomes" id="UP001234297"/>
    </source>
</evidence>
<protein>
    <submittedName>
        <fullName evidence="1">Uncharacterized protein</fullName>
    </submittedName>
</protein>
<dbReference type="EMBL" id="CM056810">
    <property type="protein sequence ID" value="KAJ8645176.1"/>
    <property type="molecule type" value="Genomic_DNA"/>
</dbReference>
<proteinExistence type="predicted"/>
<evidence type="ECO:0000313" key="1">
    <source>
        <dbReference type="EMBL" id="KAJ8645176.1"/>
    </source>
</evidence>
<reference evidence="1 2" key="1">
    <citation type="journal article" date="2022" name="Hortic Res">
        <title>A haplotype resolved chromosomal level avocado genome allows analysis of novel avocado genes.</title>
        <authorList>
            <person name="Nath O."/>
            <person name="Fletcher S.J."/>
            <person name="Hayward A."/>
            <person name="Shaw L.M."/>
            <person name="Masouleh A.K."/>
            <person name="Furtado A."/>
            <person name="Henry R.J."/>
            <person name="Mitter N."/>
        </authorList>
    </citation>
    <scope>NUCLEOTIDE SEQUENCE [LARGE SCALE GENOMIC DNA]</scope>
    <source>
        <strain evidence="2">cv. Hass</strain>
    </source>
</reference>
<sequence>MLLNQIPKNPLQLFKFSQTPSLQNPFDQNYRNLCLLLQTLTSSRSLSKGQQLHAHVIKSGVQYIALLSNHLINFYSKCSLPFLSLQVFDEIPHRPCATSWSSLISSFAQNNLPLLSLDAFRRLLRSGILPDDHIFPSATKSCATLSAHQLGRSVHSIAVKTGFDSDVFVASSLVDMYAKCNEIVDARKLFDEMPVRNVVSWSGMIYGYAQMGQDEEALRLFQQALAAELDVNDFTFSSVLRVCGHLTLLELGSQVHCLCVKTSFDSSSFVCSSLISLYSKCGVVEEAYRVFDEMPERNLGAWNSMLIACAQHGRTQRAFELFRQMKGVGIPPNFITFLCLLSACSHAGLVEEGEYYFGLMSEHGIEPGANHYACIVDLLGRAGKLREAVAFIEKMPMEPTESIWGALLTGCRIHGDTQTATFAAEKLFELGSSSSGAHMLLSNAYAAAGKWVEAARTRKMMRDRGVRKETGLSWVEEGNRVHTFASGDRSHPLTEGIYQKLAELGEEMERAGYIADTSSVLRDLDSEEKKRVVGYHSERLAIAFGLISFPPDRPIRVMKNLRVCSDCHTAIKFVSKCASRIIILRDNNRFHRFEGGVCSCGDYW</sequence>
<name>A0ACC2MHG2_PERAE</name>
<comment type="caution">
    <text evidence="1">The sequence shown here is derived from an EMBL/GenBank/DDBJ whole genome shotgun (WGS) entry which is preliminary data.</text>
</comment>
<keyword evidence="2" id="KW-1185">Reference proteome</keyword>
<accession>A0ACC2MHG2</accession>
<gene>
    <name evidence="1" type="ORF">MRB53_006924</name>
</gene>
<organism evidence="1 2">
    <name type="scientific">Persea americana</name>
    <name type="common">Avocado</name>
    <dbReference type="NCBI Taxonomy" id="3435"/>
    <lineage>
        <taxon>Eukaryota</taxon>
        <taxon>Viridiplantae</taxon>
        <taxon>Streptophyta</taxon>
        <taxon>Embryophyta</taxon>
        <taxon>Tracheophyta</taxon>
        <taxon>Spermatophyta</taxon>
        <taxon>Magnoliopsida</taxon>
        <taxon>Magnoliidae</taxon>
        <taxon>Laurales</taxon>
        <taxon>Lauraceae</taxon>
        <taxon>Persea</taxon>
    </lineage>
</organism>
<dbReference type="Proteomes" id="UP001234297">
    <property type="component" value="Chromosome 2"/>
</dbReference>